<dbReference type="InterPro" id="IPR036390">
    <property type="entry name" value="WH_DNA-bd_sf"/>
</dbReference>
<dbReference type="PANTHER" id="PTHR38600:SF2">
    <property type="entry name" value="SLL0088 PROTEIN"/>
    <property type="match status" value="1"/>
</dbReference>
<evidence type="ECO:0000313" key="4">
    <source>
        <dbReference type="Proteomes" id="UP000198814"/>
    </source>
</evidence>
<keyword evidence="4" id="KW-1185">Reference proteome</keyword>
<protein>
    <submittedName>
        <fullName evidence="2">ArsR family transcriptional regulator</fullName>
    </submittedName>
    <submittedName>
        <fullName evidence="3">Transcriptional regulator, ArsR family</fullName>
    </submittedName>
</protein>
<dbReference type="SUPFAM" id="SSF46785">
    <property type="entry name" value="Winged helix' DNA-binding domain"/>
    <property type="match status" value="1"/>
</dbReference>
<evidence type="ECO:0000313" key="5">
    <source>
        <dbReference type="Proteomes" id="UP000244128"/>
    </source>
</evidence>
<sequence length="106" mass="12073">MVEYSLNYDMVFQALADKTRRDIVCRTLGSDCTISELSESYHMSFAAVAKHVNVLARAQLVHKARHGREQIVQANVKTISSVAAVLVTYENMWVARFNRLDELLQE</sequence>
<dbReference type="AlphaFoldDB" id="A0A1H8TIW4"/>
<reference evidence="3" key="1">
    <citation type="submission" date="2016-10" db="EMBL/GenBank/DDBJ databases">
        <authorList>
            <person name="de Groot N.N."/>
        </authorList>
    </citation>
    <scope>NUCLEOTIDE SEQUENCE [LARGE SCALE GENOMIC DNA]</scope>
    <source>
        <strain evidence="3">Nm76</strain>
    </source>
</reference>
<dbReference type="OrthoDB" id="9791888at2"/>
<accession>A0A1H8TIW4</accession>
<feature type="domain" description="HTH arsR-type" evidence="1">
    <location>
        <begin position="1"/>
        <end position="94"/>
    </location>
</feature>
<dbReference type="CDD" id="cd00090">
    <property type="entry name" value="HTH_ARSR"/>
    <property type="match status" value="1"/>
</dbReference>
<dbReference type="InterPro" id="IPR011991">
    <property type="entry name" value="ArsR-like_HTH"/>
</dbReference>
<dbReference type="Gene3D" id="1.10.10.10">
    <property type="entry name" value="Winged helix-like DNA-binding domain superfamily/Winged helix DNA-binding domain"/>
    <property type="match status" value="1"/>
</dbReference>
<dbReference type="SMART" id="SM00418">
    <property type="entry name" value="HTH_ARSR"/>
    <property type="match status" value="1"/>
</dbReference>
<dbReference type="InterPro" id="IPR036388">
    <property type="entry name" value="WH-like_DNA-bd_sf"/>
</dbReference>
<dbReference type="EMBL" id="QAOI01000072">
    <property type="protein sequence ID" value="PTQ63740.1"/>
    <property type="molecule type" value="Genomic_DNA"/>
</dbReference>
<dbReference type="PANTHER" id="PTHR38600">
    <property type="entry name" value="TRANSCRIPTIONAL REGULATORY PROTEIN"/>
    <property type="match status" value="1"/>
</dbReference>
<gene>
    <name evidence="2" type="ORF">C8R26_1723</name>
    <name evidence="3" type="ORF">SAMN05216333_12514</name>
</gene>
<dbReference type="GO" id="GO:0003700">
    <property type="term" value="F:DNA-binding transcription factor activity"/>
    <property type="evidence" value="ECO:0007669"/>
    <property type="project" value="InterPro"/>
</dbReference>
<name>A0A1H8TIW4_9PROT</name>
<dbReference type="Proteomes" id="UP000244128">
    <property type="component" value="Unassembled WGS sequence"/>
</dbReference>
<dbReference type="STRING" id="42354.SAMN05216333_12514"/>
<proteinExistence type="predicted"/>
<evidence type="ECO:0000313" key="3">
    <source>
        <dbReference type="EMBL" id="SEO90882.1"/>
    </source>
</evidence>
<dbReference type="PROSITE" id="PS50987">
    <property type="entry name" value="HTH_ARSR_2"/>
    <property type="match status" value="1"/>
</dbReference>
<reference evidence="2 5" key="3">
    <citation type="submission" date="2018-04" db="EMBL/GenBank/DDBJ databases">
        <title>Active sludge and wastewater microbial communities from Klosterneuburg, Austria.</title>
        <authorList>
            <person name="Wagner M."/>
        </authorList>
    </citation>
    <scope>NUCLEOTIDE SEQUENCE [LARGE SCALE GENOMIC DNA]</scope>
    <source>
        <strain evidence="2 5">Nm49</strain>
    </source>
</reference>
<dbReference type="Proteomes" id="UP000198814">
    <property type="component" value="Unassembled WGS sequence"/>
</dbReference>
<dbReference type="EMBL" id="FODO01000025">
    <property type="protein sequence ID" value="SEO90882.1"/>
    <property type="molecule type" value="Genomic_DNA"/>
</dbReference>
<organism evidence="3 4">
    <name type="scientific">Nitrosomonas oligotropha</name>
    <dbReference type="NCBI Taxonomy" id="42354"/>
    <lineage>
        <taxon>Bacteria</taxon>
        <taxon>Pseudomonadati</taxon>
        <taxon>Pseudomonadota</taxon>
        <taxon>Betaproteobacteria</taxon>
        <taxon>Nitrosomonadales</taxon>
        <taxon>Nitrosomonadaceae</taxon>
        <taxon>Nitrosomonas</taxon>
    </lineage>
</organism>
<evidence type="ECO:0000259" key="1">
    <source>
        <dbReference type="PROSITE" id="PS50987"/>
    </source>
</evidence>
<dbReference type="InterPro" id="IPR001845">
    <property type="entry name" value="HTH_ArsR_DNA-bd_dom"/>
</dbReference>
<evidence type="ECO:0000313" key="2">
    <source>
        <dbReference type="EMBL" id="PTQ63740.1"/>
    </source>
</evidence>
<reference evidence="4" key="2">
    <citation type="submission" date="2016-10" db="EMBL/GenBank/DDBJ databases">
        <authorList>
            <person name="Varghese N."/>
            <person name="Submissions S."/>
        </authorList>
    </citation>
    <scope>NUCLEOTIDE SEQUENCE [LARGE SCALE GENOMIC DNA]</scope>
    <source>
        <strain evidence="4">Nm76</strain>
    </source>
</reference>